<organism evidence="1 2">
    <name type="scientific">Neofusicoccum parvum</name>
    <dbReference type="NCBI Taxonomy" id="310453"/>
    <lineage>
        <taxon>Eukaryota</taxon>
        <taxon>Fungi</taxon>
        <taxon>Dikarya</taxon>
        <taxon>Ascomycota</taxon>
        <taxon>Pezizomycotina</taxon>
        <taxon>Dothideomycetes</taxon>
        <taxon>Dothideomycetes incertae sedis</taxon>
        <taxon>Botryosphaeriales</taxon>
        <taxon>Botryosphaeriaceae</taxon>
        <taxon>Neofusicoccum</taxon>
    </lineage>
</organism>
<keyword evidence="2" id="KW-1185">Reference proteome</keyword>
<reference evidence="1" key="1">
    <citation type="submission" date="2024-09" db="EMBL/GenBank/DDBJ databases">
        <title>Draft Genome Sequences of Neofusicoccum parvum.</title>
        <authorList>
            <person name="Ashida A."/>
            <person name="Camagna M."/>
            <person name="Tanaka A."/>
            <person name="Takemoto D."/>
        </authorList>
    </citation>
    <scope>NUCLEOTIDE SEQUENCE</scope>
    <source>
        <strain evidence="1">PPO83</strain>
    </source>
</reference>
<dbReference type="EMBL" id="BSXG01000134">
    <property type="protein sequence ID" value="GME47689.1"/>
    <property type="molecule type" value="Genomic_DNA"/>
</dbReference>
<accession>A0ACB5SM08</accession>
<sequence>MLSGGEASIDTLFLNTSKANRKKRRNPSVFDAINPPTPWSERDFELDKDLAAMGIEGYPRKAPPARHTRNSTRDRSKEPPARLTSAASASTTTTSHRPPAWYSGRHPRDEELLAGSALSDVRSKPLPHGALAENLPRASTVQPAQTNFFHAEEALIEKALRRLPRTKYDKDDNIVGLAELIGGMKLRSKILDTFDEDVLAATAEHDTEGKDVRDHREKDIELAQAWHPVMQNNMEGFFEEYPTVNSKAWKQRKQREKMAIARAAKEKKAAALVEGDRKAAQSEEPLVSTEPVPEPTEPLEETVTPADPHISW</sequence>
<proteinExistence type="predicted"/>
<dbReference type="Proteomes" id="UP001165186">
    <property type="component" value="Unassembled WGS sequence"/>
</dbReference>
<evidence type="ECO:0000313" key="1">
    <source>
        <dbReference type="EMBL" id="GME47689.1"/>
    </source>
</evidence>
<evidence type="ECO:0000313" key="2">
    <source>
        <dbReference type="Proteomes" id="UP001165186"/>
    </source>
</evidence>
<name>A0ACB5SM08_9PEZI</name>
<comment type="caution">
    <text evidence="1">The sequence shown here is derived from an EMBL/GenBank/DDBJ whole genome shotgun (WGS) entry which is preliminary data.</text>
</comment>
<protein>
    <submittedName>
        <fullName evidence="1">Uncharacterized protein</fullName>
    </submittedName>
</protein>
<gene>
    <name evidence="1" type="primary">g10599</name>
    <name evidence="1" type="ORF">NpPPO83_00010599</name>
</gene>